<gene>
    <name evidence="1" type="ORF">FA045_12200</name>
</gene>
<dbReference type="AlphaFoldDB" id="A0A4U1C1W3"/>
<dbReference type="Pfam" id="PF13692">
    <property type="entry name" value="Glyco_trans_1_4"/>
    <property type="match status" value="1"/>
</dbReference>
<dbReference type="OrthoDB" id="9816564at2"/>
<comment type="caution">
    <text evidence="1">The sequence shown here is derived from an EMBL/GenBank/DDBJ whole genome shotgun (WGS) entry which is preliminary data.</text>
</comment>
<protein>
    <submittedName>
        <fullName evidence="1">Glycosyltransferase family 1 protein</fullName>
    </submittedName>
</protein>
<dbReference type="Proteomes" id="UP000310477">
    <property type="component" value="Unassembled WGS sequence"/>
</dbReference>
<dbReference type="EMBL" id="SWBO01000006">
    <property type="protein sequence ID" value="TKB99662.1"/>
    <property type="molecule type" value="Genomic_DNA"/>
</dbReference>
<reference evidence="1 2" key="1">
    <citation type="submission" date="2019-04" db="EMBL/GenBank/DDBJ databases">
        <title>Pedobacter sp. AR-2-6 sp. nov., isolated from Arctic soil.</title>
        <authorList>
            <person name="Dahal R.H."/>
            <person name="Kim D.-U."/>
        </authorList>
    </citation>
    <scope>NUCLEOTIDE SEQUENCE [LARGE SCALE GENOMIC DNA]</scope>
    <source>
        <strain evidence="1 2">AR-2-6</strain>
    </source>
</reference>
<name>A0A4U1C1W3_9SPHI</name>
<dbReference type="RefSeq" id="WP_136877355.1">
    <property type="nucleotide sequence ID" value="NZ_SWBO01000006.1"/>
</dbReference>
<proteinExistence type="predicted"/>
<keyword evidence="1" id="KW-0808">Transferase</keyword>
<dbReference type="Gene3D" id="3.40.50.11010">
    <property type="match status" value="1"/>
</dbReference>
<dbReference type="Gene3D" id="3.40.50.2000">
    <property type="entry name" value="Glycogen Phosphorylase B"/>
    <property type="match status" value="1"/>
</dbReference>
<accession>A0A4U1C1W3</accession>
<keyword evidence="2" id="KW-1185">Reference proteome</keyword>
<sequence length="397" mass="45515">MKNQNIIVVGQQAWDTEIGSNCKNIALEFAKQNRVLYINFPLDRITKFRGKNDPKIQKRLNVIAGKEDGLVQISSNLYQLYPNCLIESINWISSDYIFKWLNKLNNKRLAKAIAPALKELNFSDFILFNDSDMFRSFHLKELLKPKLSIYYSRDNMLATSYYKKHGQILEPQIIAQSDLCVANSAYLMNYCKQYNINSYDVGQGCDFTIFNNPAIAKVSTALKQLKTPIIGYVGVLTAARLDIDLIYYIAKKRPDWNIVLVGPEDDAFKSSALHQLDNVHFLGSQPTDDLPKYINFFDVCFNPQLLNELTIGNYPRKIDEYLALGKPTIATKTETMEVFKDHVYLANNGEEYIIGIESLIKNNNENLMTERKNFALAHTWENSVKSIYNAVNLNIKL</sequence>
<evidence type="ECO:0000313" key="2">
    <source>
        <dbReference type="Proteomes" id="UP000310477"/>
    </source>
</evidence>
<evidence type="ECO:0000313" key="1">
    <source>
        <dbReference type="EMBL" id="TKB99662.1"/>
    </source>
</evidence>
<dbReference type="GO" id="GO:0016740">
    <property type="term" value="F:transferase activity"/>
    <property type="evidence" value="ECO:0007669"/>
    <property type="project" value="UniProtKB-KW"/>
</dbReference>
<organism evidence="1 2">
    <name type="scientific">Pedobacter cryotolerans</name>
    <dbReference type="NCBI Taxonomy" id="2571270"/>
    <lineage>
        <taxon>Bacteria</taxon>
        <taxon>Pseudomonadati</taxon>
        <taxon>Bacteroidota</taxon>
        <taxon>Sphingobacteriia</taxon>
        <taxon>Sphingobacteriales</taxon>
        <taxon>Sphingobacteriaceae</taxon>
        <taxon>Pedobacter</taxon>
    </lineage>
</organism>
<dbReference type="SUPFAM" id="SSF53756">
    <property type="entry name" value="UDP-Glycosyltransferase/glycogen phosphorylase"/>
    <property type="match status" value="1"/>
</dbReference>